<feature type="region of interest" description="Disordered" evidence="8">
    <location>
        <begin position="317"/>
        <end position="350"/>
    </location>
</feature>
<sequence>MWASPSPQTAASATSAPSPGRNDSLMHPSSTSSNSISSSGSSNGSSISISSRVDFGLASSRDNARQAVSLHRDRNKIGAKHDLRANTTQERYNSPGASSLSIVSAPSTAGGAAAAQQSPALRHSSSATASAASPQAQSPATQMSLASATSVADAFMNLDQFSPDPPTLSEMNTPSMSLPMSSVGSLPASLMSPAAAYLGPSLGASQQVGQSSSSLTSAVSAQLLRSSDKSYLNNVTSPSVGGGDSAQPMLQKCEVHIMDGHIEELSVEPTIQAAALFEMVAQRVGLVDPIFFGLKYRRFDGEFVWVELTKLAQEHSWTDSKQPRSRRAVRTPDASAATASNASSPTSVDSAVLPGTSSMNDLVWLFHLEVKCYPLQPLSVEVQSRHLIFLQLRTALSSGDLICWSEEQCYTISSLLIQAERSDYYRGFPVAYLRDPRLSPKLYLDASGHPVPFEARLEQLSSRHAQLVGTTPRAAEDSVLQTVSSFPNYGHEFHAVKDVGAAGSARDPATRPLTLGIRLQGLSLFPAGNASTPISQFHWREIQQIEQRKDLLVIECSGLSASQGSRLSLACRDRRTAKLLLRSCIDQNLLCRLFDMKDAPSPRTHPAPSHPHHSRQQQSSLLVAGPSSSSQSQASPSQSQHQHQHQQQQQQQQQLTPSAFFEANMVADANHHGSTGWLEVELITGHHMHLMATPRGIEICTPQALASARTRNAAFDPDTAMPPLTAIPWNEVVSFHLINPELGTFEIAGLRDAPQQLAEPASSPGVVVETVSIILHLVNVDASTALLQSVIEVHRGQMWDPVSHSKLAFSVQGQLARLAKSLTRILLVQSQAPSMMHAVFSPGNGPFSPPRSTATPDQSVLPAPPSLPFSPADSATAPSPSPSLVQGSAVATVDSAEARKGLSVDGVVRHPSLPSYETVTTTTERRQAEQQQQQQVGADTTQYASHDDPSSSGPAASDGQQNGHKRLGSEAFADDPDSLQPAPPPRYSSLDDATGRSVNVGSRLDPPSTSRLHQETRWAPPSFHPIPHPGQLYANSMMSRALPSYAQLQQQQYQQQQQLQMQSPPGYASPGYNRPLPPPRPAPPPYSAVASASSPAVHYSTIPRVAPPQYMMLFPPGDSSSPQYAATPAPPSYHSDHMTVGYASRPPPMYGVPMLPYGQYSGLSAYGTPMPYPGSPMASWNLASNSPGGSHLQSGAWVPSSMIYPSAATPMPMTPLAPLDPPSNGSESSNIHGRGPSIGGTSGLADSPADVKPAKGRSRKKKTAAKQPDAPSTNAQSGASVADQHGHSSITPVAGAGADLGQSSITPGDGAAGAGAAVEGATDDNPGTTANPLGPRRRGRPTKLAKAARDAALAAAAEQAAIVASQLADEADASADEEQGGNAIASDSPAGQDLPASQPAPRKSRANAAATVLNVITGQPVVVVPCEDSAGVKRFPCPHCEIMASTMAHLRAHMRSHSGERPFACAHDGCGRRFLRREELIRHLRSHTNERPFKCSICTRPFTRSDHLAKHMGTHADVNEFVCKVETCKKAMAKVETLVKHLQLHMSEVPNSKVAPAHLYAVCITAAAQLSGTGIEELRQSRESGGTAHRFSRAHDTSVVTQQDVTEFLAQWNEDRRVAIEQHAQLLAARPSKPLATAGAANTEEDDRTDSDPGNDVNATASDSATDAEDANES</sequence>
<protein>
    <submittedName>
        <fullName evidence="11">Uncharacterized protein</fullName>
    </submittedName>
</protein>
<dbReference type="GO" id="GO:0008270">
    <property type="term" value="F:zinc ion binding"/>
    <property type="evidence" value="ECO:0007669"/>
    <property type="project" value="UniProtKB-KW"/>
</dbReference>
<feature type="compositionally biased region" description="Pro residues" evidence="8">
    <location>
        <begin position="1075"/>
        <end position="1086"/>
    </location>
</feature>
<feature type="region of interest" description="Disordered" evidence="8">
    <location>
        <begin position="1368"/>
        <end position="1405"/>
    </location>
</feature>
<dbReference type="Proteomes" id="UP000008743">
    <property type="component" value="Unassembled WGS sequence"/>
</dbReference>
<dbReference type="Gene3D" id="1.20.80.10">
    <property type="match status" value="1"/>
</dbReference>
<dbReference type="CDD" id="cd01765">
    <property type="entry name" value="FERM_F0_F1"/>
    <property type="match status" value="1"/>
</dbReference>
<evidence type="ECO:0000259" key="10">
    <source>
        <dbReference type="PROSITE" id="PS50157"/>
    </source>
</evidence>
<feature type="region of interest" description="Disordered" evidence="8">
    <location>
        <begin position="61"/>
        <end position="145"/>
    </location>
</feature>
<accession>A0A0D2WR50</accession>
<feature type="compositionally biased region" description="Low complexity" evidence="8">
    <location>
        <begin position="334"/>
        <end position="347"/>
    </location>
</feature>
<dbReference type="SUPFAM" id="SSF57667">
    <property type="entry name" value="beta-beta-alpha zinc fingers"/>
    <property type="match status" value="2"/>
</dbReference>
<keyword evidence="3 7" id="KW-0863">Zinc-finger</keyword>
<keyword evidence="2" id="KW-0677">Repeat</keyword>
<feature type="region of interest" description="Disordered" evidence="8">
    <location>
        <begin position="839"/>
        <end position="888"/>
    </location>
</feature>
<name>A0A0D2WR50_CAPO3</name>
<feature type="compositionally biased region" description="Basic residues" evidence="8">
    <location>
        <begin position="1254"/>
        <end position="1264"/>
    </location>
</feature>
<dbReference type="PANTHER" id="PTHR14003">
    <property type="entry name" value="TRANSCRIPTIONAL REPRESSOR PROTEIN YY"/>
    <property type="match status" value="1"/>
</dbReference>
<feature type="domain" description="FERM" evidence="9">
    <location>
        <begin position="251"/>
        <end position="595"/>
    </location>
</feature>
<dbReference type="SMART" id="SM00295">
    <property type="entry name" value="B41"/>
    <property type="match status" value="1"/>
</dbReference>
<evidence type="ECO:0000259" key="9">
    <source>
        <dbReference type="PROSITE" id="PS50057"/>
    </source>
</evidence>
<dbReference type="InterPro" id="IPR035963">
    <property type="entry name" value="FERM_2"/>
</dbReference>
<dbReference type="Gene3D" id="3.30.160.60">
    <property type="entry name" value="Classic Zinc Finger"/>
    <property type="match status" value="3"/>
</dbReference>
<feature type="domain" description="C2H2-type" evidence="10">
    <location>
        <begin position="1463"/>
        <end position="1492"/>
    </location>
</feature>
<dbReference type="SUPFAM" id="SSF47031">
    <property type="entry name" value="Second domain of FERM"/>
    <property type="match status" value="1"/>
</dbReference>
<dbReference type="PROSITE" id="PS50057">
    <property type="entry name" value="FERM_3"/>
    <property type="match status" value="1"/>
</dbReference>
<evidence type="ECO:0000256" key="4">
    <source>
        <dbReference type="ARBA" id="ARBA00022833"/>
    </source>
</evidence>
<evidence type="ECO:0000256" key="8">
    <source>
        <dbReference type="SAM" id="MobiDB-lite"/>
    </source>
</evidence>
<dbReference type="GO" id="GO:0000981">
    <property type="term" value="F:DNA-binding transcription factor activity, RNA polymerase II-specific"/>
    <property type="evidence" value="ECO:0007669"/>
    <property type="project" value="TreeGrafter"/>
</dbReference>
<dbReference type="InterPro" id="IPR036236">
    <property type="entry name" value="Znf_C2H2_sf"/>
</dbReference>
<evidence type="ECO:0000256" key="1">
    <source>
        <dbReference type="ARBA" id="ARBA00022723"/>
    </source>
</evidence>
<evidence type="ECO:0000256" key="5">
    <source>
        <dbReference type="ARBA" id="ARBA00023015"/>
    </source>
</evidence>
<dbReference type="PROSITE" id="PS50157">
    <property type="entry name" value="ZINC_FINGER_C2H2_2"/>
    <property type="match status" value="4"/>
</dbReference>
<dbReference type="InterPro" id="IPR013087">
    <property type="entry name" value="Znf_C2H2_type"/>
</dbReference>
<keyword evidence="12" id="KW-1185">Reference proteome</keyword>
<feature type="domain" description="C2H2-type" evidence="10">
    <location>
        <begin position="1435"/>
        <end position="1462"/>
    </location>
</feature>
<feature type="compositionally biased region" description="Low complexity" evidence="8">
    <location>
        <begin position="29"/>
        <end position="49"/>
    </location>
</feature>
<dbReference type="Pfam" id="PF00373">
    <property type="entry name" value="FERM_M"/>
    <property type="match status" value="1"/>
</dbReference>
<dbReference type="GO" id="GO:0000978">
    <property type="term" value="F:RNA polymerase II cis-regulatory region sequence-specific DNA binding"/>
    <property type="evidence" value="ECO:0007669"/>
    <property type="project" value="TreeGrafter"/>
</dbReference>
<keyword evidence="1" id="KW-0479">Metal-binding</keyword>
<feature type="compositionally biased region" description="Polar residues" evidence="8">
    <location>
        <begin position="1270"/>
        <end position="1279"/>
    </location>
</feature>
<dbReference type="InterPro" id="IPR000299">
    <property type="entry name" value="FERM_domain"/>
</dbReference>
<gene>
    <name evidence="11" type="ORF">CAOG_008850</name>
</gene>
<dbReference type="SMART" id="SM00355">
    <property type="entry name" value="ZnF_C2H2"/>
    <property type="match status" value="4"/>
</dbReference>
<evidence type="ECO:0000256" key="7">
    <source>
        <dbReference type="PROSITE-ProRule" id="PRU00042"/>
    </source>
</evidence>
<feature type="region of interest" description="Disordered" evidence="8">
    <location>
        <begin position="902"/>
        <end position="1032"/>
    </location>
</feature>
<evidence type="ECO:0000313" key="11">
    <source>
        <dbReference type="EMBL" id="KJE94330.1"/>
    </source>
</evidence>
<dbReference type="InterPro" id="IPR018979">
    <property type="entry name" value="FERM_N"/>
</dbReference>
<dbReference type="SMART" id="SM01196">
    <property type="entry name" value="FERM_C"/>
    <property type="match status" value="1"/>
</dbReference>
<dbReference type="OrthoDB" id="6077919at2759"/>
<evidence type="ECO:0000256" key="3">
    <source>
        <dbReference type="ARBA" id="ARBA00022771"/>
    </source>
</evidence>
<feature type="region of interest" description="Disordered" evidence="8">
    <location>
        <begin position="601"/>
        <end position="655"/>
    </location>
</feature>
<dbReference type="InterPro" id="IPR014352">
    <property type="entry name" value="FERM/acyl-CoA-bd_prot_sf"/>
</dbReference>
<feature type="compositionally biased region" description="Polar residues" evidence="8">
    <location>
        <begin position="85"/>
        <end position="104"/>
    </location>
</feature>
<feature type="region of interest" description="Disordered" evidence="8">
    <location>
        <begin position="1213"/>
        <end position="1347"/>
    </location>
</feature>
<dbReference type="PROSITE" id="PS00028">
    <property type="entry name" value="ZINC_FINGER_C2H2_1"/>
    <property type="match status" value="3"/>
</dbReference>
<feature type="compositionally biased region" description="Acidic residues" evidence="8">
    <location>
        <begin position="1369"/>
        <end position="1379"/>
    </location>
</feature>
<dbReference type="FunFam" id="3.30.160.60:FF:000032">
    <property type="entry name" value="Krueppel-like factor 4"/>
    <property type="match status" value="1"/>
</dbReference>
<feature type="compositionally biased region" description="Low complexity" evidence="8">
    <location>
        <begin position="929"/>
        <end position="959"/>
    </location>
</feature>
<feature type="region of interest" description="Disordered" evidence="8">
    <location>
        <begin position="1628"/>
        <end position="1674"/>
    </location>
</feature>
<feature type="compositionally biased region" description="Low complexity" evidence="8">
    <location>
        <begin position="869"/>
        <end position="878"/>
    </location>
</feature>
<feature type="compositionally biased region" description="Low complexity" evidence="8">
    <location>
        <begin position="1047"/>
        <end position="1062"/>
    </location>
</feature>
<dbReference type="SUPFAM" id="SSF54236">
    <property type="entry name" value="Ubiquitin-like"/>
    <property type="match status" value="1"/>
</dbReference>
<dbReference type="Pfam" id="PF09380">
    <property type="entry name" value="FERM_C"/>
    <property type="match status" value="1"/>
</dbReference>
<proteinExistence type="predicted"/>
<dbReference type="GO" id="GO:0031519">
    <property type="term" value="C:PcG protein complex"/>
    <property type="evidence" value="ECO:0007669"/>
    <property type="project" value="TreeGrafter"/>
</dbReference>
<dbReference type="PANTHER" id="PTHR14003:SF19">
    <property type="entry name" value="YY2 TRANSCRIPTION FACTOR"/>
    <property type="match status" value="1"/>
</dbReference>
<keyword evidence="4" id="KW-0862">Zinc</keyword>
<dbReference type="Gene3D" id="2.30.29.30">
    <property type="entry name" value="Pleckstrin-homology domain (PH domain)/Phosphotyrosine-binding domain (PTB)"/>
    <property type="match status" value="1"/>
</dbReference>
<dbReference type="SUPFAM" id="SSF50729">
    <property type="entry name" value="PH domain-like"/>
    <property type="match status" value="1"/>
</dbReference>
<keyword evidence="6" id="KW-0804">Transcription</keyword>
<dbReference type="InterPro" id="IPR011993">
    <property type="entry name" value="PH-like_dom_sf"/>
</dbReference>
<feature type="region of interest" description="Disordered" evidence="8">
    <location>
        <begin position="1046"/>
        <end position="1089"/>
    </location>
</feature>
<feature type="compositionally biased region" description="Low complexity" evidence="8">
    <location>
        <begin position="1"/>
        <end position="19"/>
    </location>
</feature>
<dbReference type="InterPro" id="IPR019749">
    <property type="entry name" value="Band_41_domain"/>
</dbReference>
<dbReference type="STRING" id="595528.A0A0D2WR50"/>
<feature type="region of interest" description="Disordered" evidence="8">
    <location>
        <begin position="1"/>
        <end position="49"/>
    </location>
</feature>
<dbReference type="GO" id="GO:0000785">
    <property type="term" value="C:chromatin"/>
    <property type="evidence" value="ECO:0007669"/>
    <property type="project" value="TreeGrafter"/>
</dbReference>
<evidence type="ECO:0000256" key="2">
    <source>
        <dbReference type="ARBA" id="ARBA00022737"/>
    </source>
</evidence>
<dbReference type="Pfam" id="PF00096">
    <property type="entry name" value="zf-C2H2"/>
    <property type="match status" value="2"/>
</dbReference>
<dbReference type="InParanoid" id="A0A0D2WR50"/>
<feature type="domain" description="C2H2-type" evidence="10">
    <location>
        <begin position="1521"/>
        <end position="1550"/>
    </location>
</feature>
<evidence type="ECO:0000256" key="6">
    <source>
        <dbReference type="ARBA" id="ARBA00023163"/>
    </source>
</evidence>
<feature type="compositionally biased region" description="Low complexity" evidence="8">
    <location>
        <begin position="616"/>
        <end position="655"/>
    </location>
</feature>
<dbReference type="InterPro" id="IPR029071">
    <property type="entry name" value="Ubiquitin-like_domsf"/>
</dbReference>
<dbReference type="Gene3D" id="3.10.20.90">
    <property type="entry name" value="Phosphatidylinositol 3-kinase Catalytic Subunit, Chain A, domain 1"/>
    <property type="match status" value="1"/>
</dbReference>
<dbReference type="InterPro" id="IPR019748">
    <property type="entry name" value="FERM_central"/>
</dbReference>
<dbReference type="EMBL" id="KE346367">
    <property type="protein sequence ID" value="KJE94330.1"/>
    <property type="molecule type" value="Genomic_DNA"/>
</dbReference>
<dbReference type="eggNOG" id="KOG1721">
    <property type="taxonomic scope" value="Eukaryota"/>
</dbReference>
<dbReference type="Pfam" id="PF09379">
    <property type="entry name" value="FERM_N"/>
    <property type="match status" value="1"/>
</dbReference>
<keyword evidence="5" id="KW-0805">Transcription regulation</keyword>
<feature type="domain" description="C2H2-type" evidence="10">
    <location>
        <begin position="1493"/>
        <end position="1520"/>
    </location>
</feature>
<organism evidence="11 12">
    <name type="scientific">Capsaspora owczarzaki (strain ATCC 30864)</name>
    <dbReference type="NCBI Taxonomy" id="595528"/>
    <lineage>
        <taxon>Eukaryota</taxon>
        <taxon>Filasterea</taxon>
        <taxon>Capsaspora</taxon>
    </lineage>
</organism>
<dbReference type="InterPro" id="IPR018980">
    <property type="entry name" value="FERM_PH-like_C"/>
</dbReference>
<evidence type="ECO:0000313" key="12">
    <source>
        <dbReference type="Proteomes" id="UP000008743"/>
    </source>
</evidence>
<feature type="compositionally biased region" description="Low complexity" evidence="8">
    <location>
        <begin position="105"/>
        <end position="142"/>
    </location>
</feature>
<dbReference type="CDD" id="cd14473">
    <property type="entry name" value="FERM_B-lobe"/>
    <property type="match status" value="1"/>
</dbReference>
<dbReference type="GO" id="GO:0005667">
    <property type="term" value="C:transcription regulator complex"/>
    <property type="evidence" value="ECO:0007669"/>
    <property type="project" value="TreeGrafter"/>
</dbReference>
<reference evidence="12" key="1">
    <citation type="submission" date="2011-02" db="EMBL/GenBank/DDBJ databases">
        <title>The Genome Sequence of Capsaspora owczarzaki ATCC 30864.</title>
        <authorList>
            <person name="Russ C."/>
            <person name="Cuomo C."/>
            <person name="Burger G."/>
            <person name="Gray M.W."/>
            <person name="Holland P.W.H."/>
            <person name="King N."/>
            <person name="Lang F.B.F."/>
            <person name="Roger A.J."/>
            <person name="Ruiz-Trillo I."/>
            <person name="Young S.K."/>
            <person name="Zeng Q."/>
            <person name="Gargeya S."/>
            <person name="Alvarado L."/>
            <person name="Berlin A."/>
            <person name="Chapman S.B."/>
            <person name="Chen Z."/>
            <person name="Freedman E."/>
            <person name="Gellesch M."/>
            <person name="Goldberg J."/>
            <person name="Griggs A."/>
            <person name="Gujja S."/>
            <person name="Heilman E."/>
            <person name="Heiman D."/>
            <person name="Howarth C."/>
            <person name="Mehta T."/>
            <person name="Neiman D."/>
            <person name="Pearson M."/>
            <person name="Roberts A."/>
            <person name="Saif S."/>
            <person name="Shea T."/>
            <person name="Shenoy N."/>
            <person name="Sisk P."/>
            <person name="Stolte C."/>
            <person name="Sykes S."/>
            <person name="White J."/>
            <person name="Yandava C."/>
            <person name="Haas B."/>
            <person name="Nusbaum C."/>
            <person name="Birren B."/>
        </authorList>
    </citation>
    <scope>NUCLEOTIDE SEQUENCE</scope>
    <source>
        <strain evidence="12">ATCC 30864</strain>
    </source>
</reference>
<feature type="compositionally biased region" description="Basic and acidic residues" evidence="8">
    <location>
        <begin position="70"/>
        <end position="84"/>
    </location>
</feature>